<dbReference type="Pfam" id="PF05903">
    <property type="entry name" value="Peptidase_C97"/>
    <property type="match status" value="1"/>
</dbReference>
<dbReference type="PANTHER" id="PTHR12378:SF7">
    <property type="entry name" value="DESUMOYLATING ISOPEPTIDASE 1"/>
    <property type="match status" value="1"/>
</dbReference>
<dbReference type="GO" id="GO:0070646">
    <property type="term" value="P:protein modification by small protein removal"/>
    <property type="evidence" value="ECO:0007669"/>
    <property type="project" value="TreeGrafter"/>
</dbReference>
<evidence type="ECO:0000313" key="5">
    <source>
        <dbReference type="Proteomes" id="UP000504603"/>
    </source>
</evidence>
<proteinExistence type="inferred from homology"/>
<dbReference type="GO" id="GO:0008233">
    <property type="term" value="F:peptidase activity"/>
    <property type="evidence" value="ECO:0007669"/>
    <property type="project" value="UniProtKB-KW"/>
</dbReference>
<evidence type="ECO:0000313" key="9">
    <source>
        <dbReference type="RefSeq" id="XP_022156068.1"/>
    </source>
</evidence>
<dbReference type="GO" id="GO:0006508">
    <property type="term" value="P:proteolysis"/>
    <property type="evidence" value="ECO:0007669"/>
    <property type="project" value="UniProtKB-KW"/>
</dbReference>
<name>A0A6J1DPL4_MOMCH</name>
<keyword evidence="3" id="KW-0378">Hydrolase</keyword>
<keyword evidence="5" id="KW-1185">Reference proteome</keyword>
<dbReference type="PANTHER" id="PTHR12378">
    <property type="entry name" value="DESUMOYLATING ISOPEPTIDASE"/>
    <property type="match status" value="1"/>
</dbReference>
<evidence type="ECO:0000313" key="6">
    <source>
        <dbReference type="RefSeq" id="XP_022156051.1"/>
    </source>
</evidence>
<dbReference type="PROSITE" id="PS51858">
    <property type="entry name" value="PPPDE"/>
    <property type="match status" value="1"/>
</dbReference>
<evidence type="ECO:0000259" key="4">
    <source>
        <dbReference type="PROSITE" id="PS51858"/>
    </source>
</evidence>
<protein>
    <submittedName>
        <fullName evidence="6 7">Desumoylating isopeptidase 1 isoform X1</fullName>
    </submittedName>
</protein>
<dbReference type="Gene3D" id="3.90.1720.30">
    <property type="entry name" value="PPPDE domains"/>
    <property type="match status" value="1"/>
</dbReference>
<dbReference type="SMART" id="SM01179">
    <property type="entry name" value="DUF862"/>
    <property type="match status" value="1"/>
</dbReference>
<dbReference type="KEGG" id="mcha:111023019"/>
<feature type="domain" description="PPPDE" evidence="4">
    <location>
        <begin position="6"/>
        <end position="146"/>
    </location>
</feature>
<sequence>MDEESHRVVLNLYDLSRGLARQFSATLLGKPMEGIWHTGIVVYGNEYYYGAGIQQTLSGNTPFGTPICVMELGFTHVPEDVFEAYLIEISPRYTAETYSLLGHNCNNFSNEVAQFLVGSTIPDYILQLPNEVSNSPIGRLMLPMIQNLETTLKSGAVPKIPEVSSRQPTSSSASIPFLDSNVGELGGDGVGLNSTSLAVEPDAEAGQQKLAGKTVDETLLRDARAVIRDTISREFASIVVSGKFRAREAATLAARRVMNRYGNSNTSSSASQD</sequence>
<dbReference type="InterPro" id="IPR008580">
    <property type="entry name" value="PPPDE_dom"/>
</dbReference>
<evidence type="ECO:0000256" key="1">
    <source>
        <dbReference type="ARBA" id="ARBA00008140"/>
    </source>
</evidence>
<dbReference type="AlphaFoldDB" id="A0A6J1DPL4"/>
<evidence type="ECO:0000313" key="8">
    <source>
        <dbReference type="RefSeq" id="XP_022156064.1"/>
    </source>
</evidence>
<evidence type="ECO:0000256" key="2">
    <source>
        <dbReference type="ARBA" id="ARBA00022670"/>
    </source>
</evidence>
<comment type="similarity">
    <text evidence="1">Belongs to the DeSI family.</text>
</comment>
<dbReference type="RefSeq" id="XP_022156064.1">
    <property type="nucleotide sequence ID" value="XM_022300372.1"/>
</dbReference>
<dbReference type="RefSeq" id="XP_022156068.1">
    <property type="nucleotide sequence ID" value="XM_022300376.1"/>
</dbReference>
<gene>
    <name evidence="6 7 8 9" type="primary">LOC111023019</name>
</gene>
<evidence type="ECO:0000313" key="7">
    <source>
        <dbReference type="RefSeq" id="XP_022156057.1"/>
    </source>
</evidence>
<dbReference type="GeneID" id="111023019"/>
<dbReference type="InterPro" id="IPR042266">
    <property type="entry name" value="PPPDE_sf"/>
</dbReference>
<evidence type="ECO:0000256" key="3">
    <source>
        <dbReference type="ARBA" id="ARBA00022801"/>
    </source>
</evidence>
<keyword evidence="2" id="KW-0645">Protease</keyword>
<organism evidence="5 9">
    <name type="scientific">Momordica charantia</name>
    <name type="common">Bitter gourd</name>
    <name type="synonym">Balsam pear</name>
    <dbReference type="NCBI Taxonomy" id="3673"/>
    <lineage>
        <taxon>Eukaryota</taxon>
        <taxon>Viridiplantae</taxon>
        <taxon>Streptophyta</taxon>
        <taxon>Embryophyta</taxon>
        <taxon>Tracheophyta</taxon>
        <taxon>Spermatophyta</taxon>
        <taxon>Magnoliopsida</taxon>
        <taxon>eudicotyledons</taxon>
        <taxon>Gunneridae</taxon>
        <taxon>Pentapetalae</taxon>
        <taxon>rosids</taxon>
        <taxon>fabids</taxon>
        <taxon>Cucurbitales</taxon>
        <taxon>Cucurbitaceae</taxon>
        <taxon>Momordiceae</taxon>
        <taxon>Momordica</taxon>
    </lineage>
</organism>
<dbReference type="RefSeq" id="XP_022156057.1">
    <property type="nucleotide sequence ID" value="XM_022300365.1"/>
</dbReference>
<dbReference type="RefSeq" id="XP_022156051.1">
    <property type="nucleotide sequence ID" value="XM_022300359.1"/>
</dbReference>
<dbReference type="OrthoDB" id="21221at2759"/>
<accession>A0A6J1DPL4</accession>
<reference evidence="6 7" key="1">
    <citation type="submission" date="2025-04" db="UniProtKB">
        <authorList>
            <consortium name="RefSeq"/>
        </authorList>
    </citation>
    <scope>IDENTIFICATION</scope>
    <source>
        <strain evidence="6 7">OHB3-1</strain>
    </source>
</reference>
<dbReference type="Proteomes" id="UP000504603">
    <property type="component" value="Unplaced"/>
</dbReference>